<feature type="signal peptide" evidence="1">
    <location>
        <begin position="1"/>
        <end position="24"/>
    </location>
</feature>
<dbReference type="EMBL" id="BORR01000025">
    <property type="protein sequence ID" value="GIO39690.1"/>
    <property type="molecule type" value="Genomic_DNA"/>
</dbReference>
<dbReference type="SUPFAM" id="SSF53850">
    <property type="entry name" value="Periplasmic binding protein-like II"/>
    <property type="match status" value="1"/>
</dbReference>
<dbReference type="PANTHER" id="PTHR43649:SF12">
    <property type="entry name" value="DIACETYLCHITOBIOSE BINDING PROTEIN DASA"/>
    <property type="match status" value="1"/>
</dbReference>
<dbReference type="PROSITE" id="PS51257">
    <property type="entry name" value="PROKAR_LIPOPROTEIN"/>
    <property type="match status" value="1"/>
</dbReference>
<evidence type="ECO:0000313" key="3">
    <source>
        <dbReference type="Proteomes" id="UP000681162"/>
    </source>
</evidence>
<name>A0A919XZG0_9BACL</name>
<evidence type="ECO:0000256" key="1">
    <source>
        <dbReference type="SAM" id="SignalP"/>
    </source>
</evidence>
<comment type="caution">
    <text evidence="2">The sequence shown here is derived from an EMBL/GenBank/DDBJ whole genome shotgun (WGS) entry which is preliminary data.</text>
</comment>
<protein>
    <submittedName>
        <fullName evidence="2">Sugar ABC transporter substrate-binding protein</fullName>
    </submittedName>
</protein>
<sequence length="537" mass="60436">MQKSKKSWVMLLAAAMLITLLSGCGGSGNKNGQGSAAGESSTASTVSKEGFPIVPEPITLTMMAPDVGLQNWENMAVLQEMEKLTNIRFEFKNAPKDSFETKKNLVFASGDYPDVFYAAGLTPAEQMNYGEQGILIPLEDLIEEYAPNFKKVLDENPNVRKSITAPDGHIYSLPVVEFNQPWYRNPLWYNGDFLKALNIDKLPETTEELYTYLKRVKEEDPNGNGVADEIPLSSTNNLRDIRTWLLGAFGIYEEEIYVDDADVVHYTPMEEGYKGYLAFLNRLWNEDLLDHESFIQTAEQKKAKAQNNQVALFSDWHAYMTLGGEPSTDDPMFAPVKSEMVDKPVIAMNRGITTGAFAISNSNPAPEASMRWVDYIYSYDGALMFNKGPEGILWEYTDKANLVKQYLPVPGGGDREDYRATITPNYGIPAPTISFDDIYKGLKTDFETWVDIESKTKLLDQGARIPFPTLFLTPEQQTEVTTLSSDLTTYVRQMEAKFVTGAESLDNWDSYVQTVKKMGGDRMQEIYQEAYNTWKSN</sequence>
<dbReference type="Gene3D" id="3.40.190.10">
    <property type="entry name" value="Periplasmic binding protein-like II"/>
    <property type="match status" value="2"/>
</dbReference>
<proteinExistence type="predicted"/>
<dbReference type="AlphaFoldDB" id="A0A919XZG0"/>
<gene>
    <name evidence="2" type="ORF">J41TS12_45510</name>
</gene>
<organism evidence="2 3">
    <name type="scientific">Paenibacillus antibioticophila</name>
    <dbReference type="NCBI Taxonomy" id="1274374"/>
    <lineage>
        <taxon>Bacteria</taxon>
        <taxon>Bacillati</taxon>
        <taxon>Bacillota</taxon>
        <taxon>Bacilli</taxon>
        <taxon>Bacillales</taxon>
        <taxon>Paenibacillaceae</taxon>
        <taxon>Paenibacillus</taxon>
    </lineage>
</organism>
<accession>A0A919XZG0</accession>
<keyword evidence="1" id="KW-0732">Signal</keyword>
<reference evidence="2 3" key="1">
    <citation type="submission" date="2021-03" db="EMBL/GenBank/DDBJ databases">
        <title>Antimicrobial resistance genes in bacteria isolated from Japanese honey, and their potential for conferring macrolide and lincosamide resistance in the American foulbrood pathogen Paenibacillus larvae.</title>
        <authorList>
            <person name="Okamoto M."/>
            <person name="Kumagai M."/>
            <person name="Kanamori H."/>
            <person name="Takamatsu D."/>
        </authorList>
    </citation>
    <scope>NUCLEOTIDE SEQUENCE [LARGE SCALE GENOMIC DNA]</scope>
    <source>
        <strain evidence="2 3">J41TS12</strain>
    </source>
</reference>
<dbReference type="RefSeq" id="WP_212943206.1">
    <property type="nucleotide sequence ID" value="NZ_BORR01000025.1"/>
</dbReference>
<dbReference type="PANTHER" id="PTHR43649">
    <property type="entry name" value="ARABINOSE-BINDING PROTEIN-RELATED"/>
    <property type="match status" value="1"/>
</dbReference>
<keyword evidence="3" id="KW-1185">Reference proteome</keyword>
<feature type="chain" id="PRO_5039117547" evidence="1">
    <location>
        <begin position="25"/>
        <end position="537"/>
    </location>
</feature>
<dbReference type="InterPro" id="IPR050490">
    <property type="entry name" value="Bact_solute-bd_prot1"/>
</dbReference>
<evidence type="ECO:0000313" key="2">
    <source>
        <dbReference type="EMBL" id="GIO39690.1"/>
    </source>
</evidence>
<dbReference type="Proteomes" id="UP000681162">
    <property type="component" value="Unassembled WGS sequence"/>
</dbReference>